<keyword evidence="9" id="KW-1185">Reference proteome</keyword>
<evidence type="ECO:0000313" key="8">
    <source>
        <dbReference type="EMBL" id="EPD99441.1"/>
    </source>
</evidence>
<evidence type="ECO:0000256" key="5">
    <source>
        <dbReference type="ARBA" id="ARBA00023136"/>
    </source>
</evidence>
<feature type="domain" description="TraD/TraG TraM recognition site" evidence="7">
    <location>
        <begin position="562"/>
        <end position="687"/>
    </location>
</feature>
<sequence>MTNVMDLLKRRRPLAKSFRPASEASADCLALWRPAWEVGPVLWHMTASAFALGLWSCGVLSGIPALVLGGIPAGLALKRITEAQRIWQERSRLSGHAPAFMSFADLALVMRSFETPRLSPDEPRSAIRQTGMTRAAAIRLIGADPGTLFHAPAEAPVQSVWFGLGFRWTPVEAQRLYELTRIDWKSMLLPERWRHWFAQHPGLSDASPGIPVLHGVGPSPVCPPWQRGRIEEEPGIIRPLSSLGGGTLLVGTTQTGKGVVLTNLVSQAILRGDAVIVIDPKSSKRLRSAVIGACRAAGRPEPLEFHPAFPKRGVRLNPLGSYTRSTEIASRICAVLPRGGGAFTAFAWRAVFVMTEGMLFVGQPPTLRRFRAALERGIEELLEAALCKDLAKRVPFWEERLEALILQQSREIRVPMGAGGGTELAAMALLWERTAGSPGTKYCPGTPEAAVEGLLSVYRHSREHYAKITASLLPALSMLTAGALGESLSPEFDLSGKTDDSRPIVSLEDVISMQGVLYLGLDALPDAETASALGALLLSDLSGAAGRRYNTEASGQEAVRTSLFVDETANVINPPLIEILNKGMEAGFQCVCAMQTISDLEARLGSAAQARMALGNLNNLIALRTKDEATQKFIAEVFGRTTIWETAASVTTTAGASALPAFRAAASSSLSGRRDSVVPLEALGQLPNLEFFASLSGGRLWKGRMPILDPALEGLHLYAPVPKVPAPIGRLRAFLEARVKCLKSGRRHSDVTSMVKKERA</sequence>
<evidence type="ECO:0000256" key="3">
    <source>
        <dbReference type="ARBA" id="ARBA00022692"/>
    </source>
</evidence>
<feature type="transmembrane region" description="Helical" evidence="6">
    <location>
        <begin position="52"/>
        <end position="77"/>
    </location>
</feature>
<comment type="caution">
    <text evidence="8">The sequence shown here is derived from an EMBL/GenBank/DDBJ whole genome shotgun (WGS) entry which is preliminary data.</text>
</comment>
<dbReference type="InterPro" id="IPR027417">
    <property type="entry name" value="P-loop_NTPase"/>
</dbReference>
<dbReference type="SUPFAM" id="SSF52540">
    <property type="entry name" value="P-loop containing nucleoside triphosphate hydrolases"/>
    <property type="match status" value="1"/>
</dbReference>
<gene>
    <name evidence="8" type="ORF">HMPREF1476_01120</name>
</gene>
<keyword evidence="4 6" id="KW-1133">Transmembrane helix</keyword>
<proteinExistence type="predicted"/>
<dbReference type="PATRIC" id="fig|1203554.3.peg.1156"/>
<dbReference type="PANTHER" id="PTHR37937:SF1">
    <property type="entry name" value="CONJUGATIVE TRANSFER: DNA TRANSPORT"/>
    <property type="match status" value="1"/>
</dbReference>
<dbReference type="GO" id="GO:0005886">
    <property type="term" value="C:plasma membrane"/>
    <property type="evidence" value="ECO:0007669"/>
    <property type="project" value="UniProtKB-SubCell"/>
</dbReference>
<dbReference type="AlphaFoldDB" id="S3BG56"/>
<evidence type="ECO:0000313" key="9">
    <source>
        <dbReference type="Proteomes" id="UP000014400"/>
    </source>
</evidence>
<evidence type="ECO:0000256" key="1">
    <source>
        <dbReference type="ARBA" id="ARBA00004651"/>
    </source>
</evidence>
<dbReference type="NCBIfam" id="TIGR03743">
    <property type="entry name" value="SXT_TraD"/>
    <property type="match status" value="1"/>
</dbReference>
<dbReference type="InterPro" id="IPR051539">
    <property type="entry name" value="T4SS-coupling_protein"/>
</dbReference>
<dbReference type="CDD" id="cd01127">
    <property type="entry name" value="TrwB_TraG_TraD_VirD4"/>
    <property type="match status" value="1"/>
</dbReference>
<dbReference type="Gene3D" id="3.40.50.300">
    <property type="entry name" value="P-loop containing nucleotide triphosphate hydrolases"/>
    <property type="match status" value="2"/>
</dbReference>
<keyword evidence="3 6" id="KW-0812">Transmembrane</keyword>
<evidence type="ECO:0000259" key="7">
    <source>
        <dbReference type="Pfam" id="PF12696"/>
    </source>
</evidence>
<keyword evidence="5 6" id="KW-0472">Membrane</keyword>
<evidence type="ECO:0000256" key="2">
    <source>
        <dbReference type="ARBA" id="ARBA00022475"/>
    </source>
</evidence>
<dbReference type="EMBL" id="ATCF01000016">
    <property type="protein sequence ID" value="EPD99441.1"/>
    <property type="molecule type" value="Genomic_DNA"/>
</dbReference>
<comment type="subcellular location">
    <subcellularLocation>
        <location evidence="1">Cell membrane</location>
        <topology evidence="1">Multi-pass membrane protein</topology>
    </subcellularLocation>
</comment>
<organism evidence="8 9">
    <name type="scientific">Sutterella wadsworthensis HGA0223</name>
    <dbReference type="NCBI Taxonomy" id="1203554"/>
    <lineage>
        <taxon>Bacteria</taxon>
        <taxon>Pseudomonadati</taxon>
        <taxon>Pseudomonadota</taxon>
        <taxon>Betaproteobacteria</taxon>
        <taxon>Burkholderiales</taxon>
        <taxon>Sutterellaceae</taxon>
        <taxon>Sutterella</taxon>
    </lineage>
</organism>
<dbReference type="STRING" id="1203554.HMPREF1476_01120"/>
<evidence type="ECO:0000256" key="6">
    <source>
        <dbReference type="SAM" id="Phobius"/>
    </source>
</evidence>
<keyword evidence="2" id="KW-1003">Cell membrane</keyword>
<dbReference type="InterPro" id="IPR022458">
    <property type="entry name" value="Conjugative_coupling_TraG/TraD"/>
</dbReference>
<protein>
    <submittedName>
        <fullName evidence="8">Conjugative coupling factor TraD, SXT/TOL subfamily</fullName>
    </submittedName>
</protein>
<dbReference type="PANTHER" id="PTHR37937">
    <property type="entry name" value="CONJUGATIVE TRANSFER: DNA TRANSPORT"/>
    <property type="match status" value="1"/>
</dbReference>
<dbReference type="HOGENOM" id="CLU_024857_0_0_4"/>
<dbReference type="RefSeq" id="WP_016474409.1">
    <property type="nucleotide sequence ID" value="NZ_KE150480.1"/>
</dbReference>
<dbReference type="Pfam" id="PF12696">
    <property type="entry name" value="TraG-D_C"/>
    <property type="match status" value="1"/>
</dbReference>
<name>S3BG56_9BURK</name>
<dbReference type="InterPro" id="IPR032689">
    <property type="entry name" value="TraG-D_C"/>
</dbReference>
<evidence type="ECO:0000256" key="4">
    <source>
        <dbReference type="ARBA" id="ARBA00022989"/>
    </source>
</evidence>
<accession>S3BG56</accession>
<dbReference type="Proteomes" id="UP000014400">
    <property type="component" value="Unassembled WGS sequence"/>
</dbReference>
<dbReference type="eggNOG" id="COG0433">
    <property type="taxonomic scope" value="Bacteria"/>
</dbReference>
<reference evidence="8 9" key="1">
    <citation type="submission" date="2013-04" db="EMBL/GenBank/DDBJ databases">
        <title>The Genome Sequence of Sutterella wadsworthensis HGA0223.</title>
        <authorList>
            <consortium name="The Broad Institute Genomics Platform"/>
            <person name="Earl A."/>
            <person name="Ward D."/>
            <person name="Feldgarden M."/>
            <person name="Gevers D."/>
            <person name="Schmidt T.M."/>
            <person name="Dover J."/>
            <person name="Dai D."/>
            <person name="Walker B."/>
            <person name="Young S."/>
            <person name="Zeng Q."/>
            <person name="Gargeya S."/>
            <person name="Fitzgerald M."/>
            <person name="Haas B."/>
            <person name="Abouelleil A."/>
            <person name="Allen A.W."/>
            <person name="Alvarado L."/>
            <person name="Arachchi H.M."/>
            <person name="Berlin A.M."/>
            <person name="Chapman S.B."/>
            <person name="Gainer-Dewar J."/>
            <person name="Goldberg J."/>
            <person name="Griggs A."/>
            <person name="Gujja S."/>
            <person name="Hansen M."/>
            <person name="Howarth C."/>
            <person name="Imamovic A."/>
            <person name="Ireland A."/>
            <person name="Larimer J."/>
            <person name="McCowan C."/>
            <person name="Murphy C."/>
            <person name="Pearson M."/>
            <person name="Poon T.W."/>
            <person name="Priest M."/>
            <person name="Roberts A."/>
            <person name="Saif S."/>
            <person name="Shea T."/>
            <person name="Sisk P."/>
            <person name="Sykes S."/>
            <person name="Wortman J."/>
            <person name="Nusbaum C."/>
            <person name="Birren B."/>
        </authorList>
    </citation>
    <scope>NUCLEOTIDE SEQUENCE [LARGE SCALE GENOMIC DNA]</scope>
    <source>
        <strain evidence="8 9">HGA0223</strain>
    </source>
</reference>